<protein>
    <recommendedName>
        <fullName evidence="7">TIGR02611 family protein</fullName>
    </recommendedName>
</protein>
<evidence type="ECO:0000256" key="2">
    <source>
        <dbReference type="SAM" id="Phobius"/>
    </source>
</evidence>
<accession>A0A132NKQ3</accession>
<sequence>MLQTMADQQSPHETAGKPHKHPRLRSLAPRFVRRRPALHVTWRVAVFFLGVAILVAGLAMIFLPGPGWGGIIVGLAVLATEFVWAQRALLWARRQAIRAKERALDPVHRRRNLMIAMAAGVVVAMAAGVVVASGAGAFLWRQGLPW</sequence>
<evidence type="ECO:0000313" key="6">
    <source>
        <dbReference type="Proteomes" id="UP000070659"/>
    </source>
</evidence>
<dbReference type="AlphaFoldDB" id="A0A132NKQ3"/>
<dbReference type="EMBL" id="JYIJ01000018">
    <property type="protein sequence ID" value="KWX00023.1"/>
    <property type="molecule type" value="Genomic_DNA"/>
</dbReference>
<name>A0A132NKQ3_9ACTN</name>
<evidence type="ECO:0000313" key="3">
    <source>
        <dbReference type="EMBL" id="KWX00023.1"/>
    </source>
</evidence>
<feature type="transmembrane region" description="Helical" evidence="2">
    <location>
        <begin position="113"/>
        <end position="140"/>
    </location>
</feature>
<dbReference type="Proteomes" id="UP000070659">
    <property type="component" value="Unassembled WGS sequence"/>
</dbReference>
<feature type="transmembrane region" description="Helical" evidence="2">
    <location>
        <begin position="40"/>
        <end position="62"/>
    </location>
</feature>
<reference evidence="5" key="1">
    <citation type="submission" date="2015-02" db="EMBL/GenBank/DDBJ databases">
        <title>Physiological reanalysis, assessment of diazotrophy, and genome sequences of multiple isolates of Streptomyces thermoautotrophicus.</title>
        <authorList>
            <person name="MacKellar D.C."/>
            <person name="Lieber L."/>
            <person name="Norman J."/>
            <person name="Bolger A."/>
            <person name="Tobin C."/>
            <person name="Murray J.W."/>
            <person name="Friesen M."/>
            <person name="Prell J."/>
        </authorList>
    </citation>
    <scope>NUCLEOTIDE SEQUENCE [LARGE SCALE GENOMIC DNA]</scope>
    <source>
        <strain evidence="5">UBT1</strain>
    </source>
</reference>
<keyword evidence="2" id="KW-0472">Membrane</keyword>
<dbReference type="EMBL" id="JYIK01000367">
    <property type="protein sequence ID" value="KWX10645.1"/>
    <property type="molecule type" value="Genomic_DNA"/>
</dbReference>
<proteinExistence type="predicted"/>
<gene>
    <name evidence="3" type="ORF">TH66_13685</name>
    <name evidence="4" type="ORF">TR74_02395</name>
</gene>
<feature type="compositionally biased region" description="Polar residues" evidence="1">
    <location>
        <begin position="1"/>
        <end position="12"/>
    </location>
</feature>
<dbReference type="InterPro" id="IPR013434">
    <property type="entry name" value="CHP02611"/>
</dbReference>
<keyword evidence="2" id="KW-1133">Transmembrane helix</keyword>
<dbReference type="Proteomes" id="UP000070598">
    <property type="component" value="Unassembled WGS sequence"/>
</dbReference>
<organism evidence="4 5">
    <name type="scientific">Carbonactinospora thermoautotrophica</name>
    <dbReference type="NCBI Taxonomy" id="1469144"/>
    <lineage>
        <taxon>Bacteria</taxon>
        <taxon>Bacillati</taxon>
        <taxon>Actinomycetota</taxon>
        <taxon>Actinomycetes</taxon>
        <taxon>Kitasatosporales</taxon>
        <taxon>Carbonactinosporaceae</taxon>
        <taxon>Carbonactinospora</taxon>
    </lineage>
</organism>
<keyword evidence="2" id="KW-0812">Transmembrane</keyword>
<comment type="caution">
    <text evidence="4">The sequence shown here is derived from an EMBL/GenBank/DDBJ whole genome shotgun (WGS) entry which is preliminary data.</text>
</comment>
<evidence type="ECO:0000256" key="1">
    <source>
        <dbReference type="SAM" id="MobiDB-lite"/>
    </source>
</evidence>
<evidence type="ECO:0000313" key="4">
    <source>
        <dbReference type="EMBL" id="KWX10645.1"/>
    </source>
</evidence>
<feature type="region of interest" description="Disordered" evidence="1">
    <location>
        <begin position="1"/>
        <end position="22"/>
    </location>
</feature>
<dbReference type="Pfam" id="PF09656">
    <property type="entry name" value="PGPGW"/>
    <property type="match status" value="1"/>
</dbReference>
<dbReference type="InterPro" id="IPR019099">
    <property type="entry name" value="Uncharacterised_PGPGW_TM"/>
</dbReference>
<dbReference type="NCBIfam" id="TIGR02611">
    <property type="entry name" value="TIGR02611 family protein"/>
    <property type="match status" value="1"/>
</dbReference>
<dbReference type="PATRIC" id="fig|1469144.8.peg.1716"/>
<evidence type="ECO:0008006" key="7">
    <source>
        <dbReference type="Google" id="ProtNLM"/>
    </source>
</evidence>
<feature type="transmembrane region" description="Helical" evidence="2">
    <location>
        <begin position="68"/>
        <end position="92"/>
    </location>
</feature>
<reference evidence="4 6" key="2">
    <citation type="submission" date="2015-02" db="EMBL/GenBank/DDBJ databases">
        <title>Physiological reanalysis, assessment of diazotrophy, and genome sequences of multiple isolates of Streptomyces thermoautotrophicus.</title>
        <authorList>
            <person name="MacKellar D.C."/>
            <person name="Lieber L."/>
            <person name="Norman J."/>
            <person name="Bolger A."/>
            <person name="Tobin C."/>
            <person name="Murray J.W."/>
            <person name="Prell J."/>
        </authorList>
    </citation>
    <scope>NUCLEOTIDE SEQUENCE [LARGE SCALE GENOMIC DNA]</scope>
    <source>
        <strain evidence="4 6">UBT1</strain>
    </source>
</reference>
<evidence type="ECO:0000313" key="5">
    <source>
        <dbReference type="Proteomes" id="UP000070598"/>
    </source>
</evidence>